<dbReference type="PANTHER" id="PTHR37314">
    <property type="entry name" value="SLR0142 PROTEIN"/>
    <property type="match status" value="1"/>
</dbReference>
<gene>
    <name evidence="2" type="ORF">EBBID32_19790</name>
</gene>
<evidence type="ECO:0000256" key="1">
    <source>
        <dbReference type="SAM" id="Phobius"/>
    </source>
</evidence>
<accession>N1MQE4</accession>
<proteinExistence type="predicted"/>
<reference evidence="3" key="2">
    <citation type="submission" date="2013-04" db="EMBL/GenBank/DDBJ databases">
        <title>Bisphenol A degrading Sphingobium sp. strain BiD32.</title>
        <authorList>
            <person name="Nielsen J.L."/>
            <person name="Zhou N.A."/>
            <person name="Kjeldal H."/>
        </authorList>
    </citation>
    <scope>NUCLEOTIDE SEQUENCE [LARGE SCALE GENOMIC DNA]</scope>
    <source>
        <strain evidence="3">BiD32</strain>
    </source>
</reference>
<keyword evidence="1" id="KW-0472">Membrane</keyword>
<dbReference type="InterPro" id="IPR010699">
    <property type="entry name" value="DUF1275"/>
</dbReference>
<feature type="transmembrane region" description="Helical" evidence="1">
    <location>
        <begin position="55"/>
        <end position="76"/>
    </location>
</feature>
<sequence length="213" mass="21646">MLSLESRSGTLALCFSALAGYVDAVGFIKLGGFFVSSVIADVTRMGVSFAQGSTLAGIAALLIGAFVVGVMVGSVIGAKMPGQRQPAVLAMVAMLLVLAAGTAVAGWLLCTGAIMALAMGGLNAVFEEDDQLYFGSIFMTGTLVKLGEEIAQPTGRGFGWVPYLMLWLALVAGATIGALVCGVLSFGALWIAAVFAGLLAAFTASVKGHQESL</sequence>
<dbReference type="Pfam" id="PF06912">
    <property type="entry name" value="DUF1275"/>
    <property type="match status" value="1"/>
</dbReference>
<organism evidence="2 3">
    <name type="scientific">Sphingobium indicum BiD32</name>
    <dbReference type="NCBI Taxonomy" id="1301087"/>
    <lineage>
        <taxon>Bacteria</taxon>
        <taxon>Pseudomonadati</taxon>
        <taxon>Pseudomonadota</taxon>
        <taxon>Alphaproteobacteria</taxon>
        <taxon>Sphingomonadales</taxon>
        <taxon>Sphingomonadaceae</taxon>
        <taxon>Sphingobium</taxon>
    </lineage>
</organism>
<keyword evidence="1" id="KW-1133">Transmembrane helix</keyword>
<dbReference type="EMBL" id="CAVK010000088">
    <property type="protein sequence ID" value="CCW17638.1"/>
    <property type="molecule type" value="Genomic_DNA"/>
</dbReference>
<keyword evidence="3" id="KW-1185">Reference proteome</keyword>
<keyword evidence="1" id="KW-0812">Transmembrane</keyword>
<evidence type="ECO:0000313" key="2">
    <source>
        <dbReference type="EMBL" id="CCW17638.1"/>
    </source>
</evidence>
<dbReference type="PANTHER" id="PTHR37314:SF4">
    <property type="entry name" value="UPF0700 TRANSMEMBRANE PROTEIN YOAK"/>
    <property type="match status" value="1"/>
</dbReference>
<comment type="caution">
    <text evidence="2">The sequence shown here is derived from an EMBL/GenBank/DDBJ whole genome shotgun (WGS) entry which is preliminary data.</text>
</comment>
<dbReference type="AlphaFoldDB" id="N1MQE4"/>
<feature type="transmembrane region" description="Helical" evidence="1">
    <location>
        <begin position="186"/>
        <end position="206"/>
    </location>
</feature>
<feature type="transmembrane region" description="Helical" evidence="1">
    <location>
        <begin position="160"/>
        <end position="180"/>
    </location>
</feature>
<protein>
    <recommendedName>
        <fullName evidence="4">DUF1275 domain-containing protein</fullName>
    </recommendedName>
</protein>
<dbReference type="Proteomes" id="UP000013201">
    <property type="component" value="Unassembled WGS sequence"/>
</dbReference>
<evidence type="ECO:0008006" key="4">
    <source>
        <dbReference type="Google" id="ProtNLM"/>
    </source>
</evidence>
<feature type="transmembrane region" description="Helical" evidence="1">
    <location>
        <begin position="88"/>
        <end position="119"/>
    </location>
</feature>
<evidence type="ECO:0000313" key="3">
    <source>
        <dbReference type="Proteomes" id="UP000013201"/>
    </source>
</evidence>
<dbReference type="RefSeq" id="WP_006954888.1">
    <property type="nucleotide sequence ID" value="NZ_CAVK010000088.1"/>
</dbReference>
<reference evidence="2 3" key="1">
    <citation type="submission" date="2013-03" db="EMBL/GenBank/DDBJ databases">
        <authorList>
            <person name="Le V."/>
        </authorList>
    </citation>
    <scope>NUCLEOTIDE SEQUENCE [LARGE SCALE GENOMIC DNA]</scope>
    <source>
        <strain evidence="2 3">BiD32</strain>
    </source>
</reference>
<dbReference type="OrthoDB" id="885342at2"/>
<name>N1MQE4_9SPHN</name>